<dbReference type="CDD" id="cd00118">
    <property type="entry name" value="LysM"/>
    <property type="match status" value="1"/>
</dbReference>
<dbReference type="EMBL" id="LR023647">
    <property type="protein sequence ID" value="SVE93266.1"/>
    <property type="molecule type" value="mRNA"/>
</dbReference>
<dbReference type="Pfam" id="PF01476">
    <property type="entry name" value="LysM"/>
    <property type="match status" value="1"/>
</dbReference>
<organism evidence="4">
    <name type="scientific">Moina brachiata</name>
    <dbReference type="NCBI Taxonomy" id="675436"/>
    <lineage>
        <taxon>Eukaryota</taxon>
        <taxon>Metazoa</taxon>
        <taxon>Ecdysozoa</taxon>
        <taxon>Arthropoda</taxon>
        <taxon>Crustacea</taxon>
        <taxon>Branchiopoda</taxon>
        <taxon>Diplostraca</taxon>
        <taxon>Cladocera</taxon>
        <taxon>Anomopoda</taxon>
        <taxon>Moinidae</taxon>
        <taxon>Moina</taxon>
    </lineage>
</organism>
<feature type="compositionally biased region" description="Low complexity" evidence="2">
    <location>
        <begin position="8"/>
        <end position="22"/>
    </location>
</feature>
<accession>A0A4Y7NKY4</accession>
<dbReference type="InterPro" id="IPR018392">
    <property type="entry name" value="LysM"/>
</dbReference>
<dbReference type="InterPro" id="IPR045030">
    <property type="entry name" value="LYSM1-4"/>
</dbReference>
<evidence type="ECO:0000259" key="3">
    <source>
        <dbReference type="PROSITE" id="PS51782"/>
    </source>
</evidence>
<dbReference type="Gene3D" id="3.10.350.10">
    <property type="entry name" value="LysM domain"/>
    <property type="match status" value="1"/>
</dbReference>
<reference evidence="4" key="1">
    <citation type="submission" date="2018-08" db="EMBL/GenBank/DDBJ databases">
        <authorList>
            <person name="Cornetti L."/>
        </authorList>
    </citation>
    <scope>NUCLEOTIDE SEQUENCE</scope>
    <source>
        <strain evidence="4">DE-FRO-2-1</strain>
    </source>
</reference>
<dbReference type="InterPro" id="IPR036779">
    <property type="entry name" value="LysM_dom_sf"/>
</dbReference>
<evidence type="ECO:0000256" key="1">
    <source>
        <dbReference type="SAM" id="Coils"/>
    </source>
</evidence>
<dbReference type="PANTHER" id="PTHR20932:SF8">
    <property type="entry name" value="LD22649P"/>
    <property type="match status" value="1"/>
</dbReference>
<feature type="coiled-coil region" evidence="1">
    <location>
        <begin position="187"/>
        <end position="214"/>
    </location>
</feature>
<proteinExistence type="evidence at transcript level"/>
<dbReference type="SMART" id="SM00257">
    <property type="entry name" value="LysM"/>
    <property type="match status" value="1"/>
</dbReference>
<feature type="region of interest" description="Disordered" evidence="2">
    <location>
        <begin position="1"/>
        <end position="57"/>
    </location>
</feature>
<feature type="region of interest" description="Disordered" evidence="2">
    <location>
        <begin position="245"/>
        <end position="275"/>
    </location>
</feature>
<dbReference type="PROSITE" id="PS51782">
    <property type="entry name" value="LYSM"/>
    <property type="match status" value="1"/>
</dbReference>
<evidence type="ECO:0000313" key="4">
    <source>
        <dbReference type="EMBL" id="SVE93266.1"/>
    </source>
</evidence>
<keyword evidence="1" id="KW-0175">Coiled coil</keyword>
<gene>
    <name evidence="4" type="primary">EOG090X0DPX</name>
</gene>
<dbReference type="AlphaFoldDB" id="A0A4Y7NKY4"/>
<feature type="compositionally biased region" description="Polar residues" evidence="2">
    <location>
        <begin position="245"/>
        <end position="263"/>
    </location>
</feature>
<protein>
    <submittedName>
        <fullName evidence="4">EOG090X0DPX</fullName>
    </submittedName>
</protein>
<sequence>MDPLFKNAPLSPLSLASSLQQESSDESDERTSFVRSSKAHRKYGSTTSGRCMNDPSPISHSSAYVKHQVRPGDTLVGIALRYQTTVEYIKRINKMWTNDTLFLREYILVPSPINEPKLEPQIATLVLDDSQQTNGLHPLDQACNQLFPELTLGTAAAQSKSSLARTNSSSSASNTSVDCEKSIHDYLGSIDNQIKEAKSKAQSLQNSSDVLKDLPDIGSQGSWPSRNASARLRYSLSDLGGEFNTATSSSTNLPGTAVVNSGRGTRKSKSMYHQRDRSQDEIFELRLIPKVRKKTVKSLVLRQYQLFAEFVEGKSHLSDNEVLDYETTTLVTQEGASLTDDESDED</sequence>
<evidence type="ECO:0000256" key="2">
    <source>
        <dbReference type="SAM" id="MobiDB-lite"/>
    </source>
</evidence>
<dbReference type="PANTHER" id="PTHR20932">
    <property type="entry name" value="LYSM AND PUTATIVE PEPTIDOGLYCAN-BINDING DOMAIN-CONTAINING PROTEIN"/>
    <property type="match status" value="1"/>
</dbReference>
<name>A0A4Y7NKY4_9CRUS</name>
<feature type="compositionally biased region" description="Polar residues" evidence="2">
    <location>
        <begin position="44"/>
        <end position="57"/>
    </location>
</feature>
<dbReference type="SUPFAM" id="SSF54106">
    <property type="entry name" value="LysM domain"/>
    <property type="match status" value="1"/>
</dbReference>
<feature type="domain" description="LysM" evidence="3">
    <location>
        <begin position="65"/>
        <end position="109"/>
    </location>
</feature>